<keyword evidence="3" id="KW-1185">Reference proteome</keyword>
<dbReference type="InterPro" id="IPR013830">
    <property type="entry name" value="SGNH_hydro"/>
</dbReference>
<reference evidence="2" key="1">
    <citation type="submission" date="2022-09" db="EMBL/GenBank/DDBJ databases">
        <authorList>
            <person name="Yuan C."/>
            <person name="Ke Z."/>
        </authorList>
    </citation>
    <scope>NUCLEOTIDE SEQUENCE</scope>
    <source>
        <strain evidence="2">LB-8</strain>
    </source>
</reference>
<dbReference type="GO" id="GO:0004622">
    <property type="term" value="F:phosphatidylcholine lysophospholipase activity"/>
    <property type="evidence" value="ECO:0007669"/>
    <property type="project" value="TreeGrafter"/>
</dbReference>
<dbReference type="Gene3D" id="3.40.50.1110">
    <property type="entry name" value="SGNH hydrolase"/>
    <property type="match status" value="1"/>
</dbReference>
<dbReference type="SUPFAM" id="SSF52266">
    <property type="entry name" value="SGNH hydrolase"/>
    <property type="match status" value="1"/>
</dbReference>
<reference evidence="2" key="2">
    <citation type="submission" date="2023-04" db="EMBL/GenBank/DDBJ databases">
        <title>Paracnuella aquatica gen. nov., sp. nov., a member of the family Chitinophagaceae isolated from a hot spring.</title>
        <authorList>
            <person name="Wang C."/>
        </authorList>
    </citation>
    <scope>NUCLEOTIDE SEQUENCE</scope>
    <source>
        <strain evidence="2">LB-8</strain>
    </source>
</reference>
<accession>A0A9X2Y1G5</accession>
<dbReference type="InterPro" id="IPR051532">
    <property type="entry name" value="Ester_Hydrolysis_Enzymes"/>
</dbReference>
<evidence type="ECO:0000313" key="3">
    <source>
        <dbReference type="Proteomes" id="UP001155483"/>
    </source>
</evidence>
<keyword evidence="2" id="KW-0378">Hydrolase</keyword>
<dbReference type="InterPro" id="IPR036514">
    <property type="entry name" value="SGNH_hydro_sf"/>
</dbReference>
<dbReference type="PANTHER" id="PTHR30383">
    <property type="entry name" value="THIOESTERASE 1/PROTEASE 1/LYSOPHOSPHOLIPASE L1"/>
    <property type="match status" value="1"/>
</dbReference>
<organism evidence="2 3">
    <name type="scientific">Paraflavisolibacter caeni</name>
    <dbReference type="NCBI Taxonomy" id="2982496"/>
    <lineage>
        <taxon>Bacteria</taxon>
        <taxon>Pseudomonadati</taxon>
        <taxon>Bacteroidota</taxon>
        <taxon>Chitinophagia</taxon>
        <taxon>Chitinophagales</taxon>
        <taxon>Chitinophagaceae</taxon>
        <taxon>Paraflavisolibacter</taxon>
    </lineage>
</organism>
<dbReference type="Proteomes" id="UP001155483">
    <property type="component" value="Unassembled WGS sequence"/>
</dbReference>
<protein>
    <submittedName>
        <fullName evidence="2">SGNH/GDSL hydrolase family protein</fullName>
    </submittedName>
</protein>
<feature type="domain" description="SGNH hydrolase-type esterase" evidence="1">
    <location>
        <begin position="34"/>
        <end position="191"/>
    </location>
</feature>
<proteinExistence type="predicted"/>
<gene>
    <name evidence="2" type="ORF">OCK74_27355</name>
</gene>
<evidence type="ECO:0000313" key="2">
    <source>
        <dbReference type="EMBL" id="MCU7552867.1"/>
    </source>
</evidence>
<dbReference type="RefSeq" id="WP_279300302.1">
    <property type="nucleotide sequence ID" value="NZ_JAOTIF010000052.1"/>
</dbReference>
<name>A0A9X2Y1G5_9BACT</name>
<dbReference type="PANTHER" id="PTHR30383:SF5">
    <property type="entry name" value="SGNH HYDROLASE-TYPE ESTERASE DOMAIN-CONTAINING PROTEIN"/>
    <property type="match status" value="1"/>
</dbReference>
<evidence type="ECO:0000259" key="1">
    <source>
        <dbReference type="Pfam" id="PF13472"/>
    </source>
</evidence>
<comment type="caution">
    <text evidence="2">The sequence shown here is derived from an EMBL/GenBank/DDBJ whole genome shotgun (WGS) entry which is preliminary data.</text>
</comment>
<dbReference type="AlphaFoldDB" id="A0A9X2Y1G5"/>
<sequence>MQRFCLIATIFLGIQIQCYTQPYAIPGNVKRIVFIGNSITYAGYYTSCIDAYLRLQYPEKHVEIINLGLPSETVSGLSESNHAGGKFPRPDLHERLDRILKIKPDLVFACYGMNDGIYQPFDNDRFQKFCEGMSWMHEQVTQSGASIIHITSPIYDERKGKAYANVLDIYSDWLISRRYTNNWNVIDIFSVQGNRAFEFSWSANNLQVNIFLLTISFFGHDSQGYSKQQR</sequence>
<dbReference type="EMBL" id="JAOTIF010000052">
    <property type="protein sequence ID" value="MCU7552867.1"/>
    <property type="molecule type" value="Genomic_DNA"/>
</dbReference>
<dbReference type="CDD" id="cd01834">
    <property type="entry name" value="SGNH_hydrolase_like_2"/>
    <property type="match status" value="1"/>
</dbReference>
<dbReference type="Pfam" id="PF13472">
    <property type="entry name" value="Lipase_GDSL_2"/>
    <property type="match status" value="1"/>
</dbReference>